<dbReference type="AlphaFoldDB" id="A0A0L8H2Q5"/>
<gene>
    <name evidence="1" type="ORF">OCBIM_22023597mg</name>
</gene>
<reference evidence="1" key="1">
    <citation type="submission" date="2015-07" db="EMBL/GenBank/DDBJ databases">
        <title>MeaNS - Measles Nucleotide Surveillance Program.</title>
        <authorList>
            <person name="Tran T."/>
            <person name="Druce J."/>
        </authorList>
    </citation>
    <scope>NUCLEOTIDE SEQUENCE</scope>
    <source>
        <strain evidence="1">UCB-OBI-ISO-001</strain>
        <tissue evidence="1">Gonad</tissue>
    </source>
</reference>
<proteinExistence type="predicted"/>
<organism evidence="1">
    <name type="scientific">Octopus bimaculoides</name>
    <name type="common">California two-spotted octopus</name>
    <dbReference type="NCBI Taxonomy" id="37653"/>
    <lineage>
        <taxon>Eukaryota</taxon>
        <taxon>Metazoa</taxon>
        <taxon>Spiralia</taxon>
        <taxon>Lophotrochozoa</taxon>
        <taxon>Mollusca</taxon>
        <taxon>Cephalopoda</taxon>
        <taxon>Coleoidea</taxon>
        <taxon>Octopodiformes</taxon>
        <taxon>Octopoda</taxon>
        <taxon>Incirrata</taxon>
        <taxon>Octopodidae</taxon>
        <taxon>Octopus</taxon>
    </lineage>
</organism>
<evidence type="ECO:0000313" key="1">
    <source>
        <dbReference type="EMBL" id="KOF83548.1"/>
    </source>
</evidence>
<dbReference type="EMBL" id="KQ419439">
    <property type="protein sequence ID" value="KOF83548.1"/>
    <property type="molecule type" value="Genomic_DNA"/>
</dbReference>
<protein>
    <submittedName>
        <fullName evidence="1">Uncharacterized protein</fullName>
    </submittedName>
</protein>
<accession>A0A0L8H2Q5</accession>
<name>A0A0L8H2Q5_OCTBM</name>
<sequence length="70" mass="8551">MYVSDVEVLERSHCRTIDSIILQRRLRWAGRLVRKEDRRTPKHFLYGGLRNRKRLRHKPKLMFKDCVKTS</sequence>
<feature type="non-terminal residue" evidence="1">
    <location>
        <position position="70"/>
    </location>
</feature>